<dbReference type="SMART" id="SM00020">
    <property type="entry name" value="Tryp_SPc"/>
    <property type="match status" value="1"/>
</dbReference>
<organism evidence="11">
    <name type="scientific">Lygus hesperus</name>
    <name type="common">Western plant bug</name>
    <dbReference type="NCBI Taxonomy" id="30085"/>
    <lineage>
        <taxon>Eukaryota</taxon>
        <taxon>Metazoa</taxon>
        <taxon>Ecdysozoa</taxon>
        <taxon>Arthropoda</taxon>
        <taxon>Hexapoda</taxon>
        <taxon>Insecta</taxon>
        <taxon>Pterygota</taxon>
        <taxon>Neoptera</taxon>
        <taxon>Paraneoptera</taxon>
        <taxon>Hemiptera</taxon>
        <taxon>Heteroptera</taxon>
        <taxon>Panheteroptera</taxon>
        <taxon>Cimicomorpha</taxon>
        <taxon>Miridae</taxon>
        <taxon>Mirini</taxon>
        <taxon>Lygus</taxon>
    </lineage>
</organism>
<dbReference type="CDD" id="cd00190">
    <property type="entry name" value="Tryp_SPc"/>
    <property type="match status" value="1"/>
</dbReference>
<reference evidence="11" key="1">
    <citation type="journal article" date="2016" name="Gigascience">
        <title>De novo construction of an expanded transcriptome assembly for the western tarnished plant bug, Lygus hesperus.</title>
        <authorList>
            <person name="Tassone E.E."/>
            <person name="Geib S.M."/>
            <person name="Hall B."/>
            <person name="Fabrick J.A."/>
            <person name="Brent C.S."/>
            <person name="Hull J.J."/>
        </authorList>
    </citation>
    <scope>NUCLEOTIDE SEQUENCE</scope>
</reference>
<comment type="catalytic activity">
    <reaction evidence="8">
        <text>Selective cleavage of 103-Arg-|-Ser-104 and 124-Ile-|-Ile-125 bonds in Limulus clotting factor B to form activated factor B. Cleavage of -Pro-Arg-|-Xaa- bonds in synthetic substrates.</text>
        <dbReference type="EC" id="3.4.21.84"/>
    </reaction>
</comment>
<dbReference type="PROSITE" id="PS00134">
    <property type="entry name" value="TRYPSIN_HIS"/>
    <property type="match status" value="1"/>
</dbReference>
<dbReference type="GO" id="GO:0042381">
    <property type="term" value="P:hemolymph coagulation"/>
    <property type="evidence" value="ECO:0007669"/>
    <property type="project" value="UniProtKB-KW"/>
</dbReference>
<proteinExistence type="predicted"/>
<feature type="domain" description="Peptidase S1" evidence="10">
    <location>
        <begin position="171"/>
        <end position="414"/>
    </location>
</feature>
<name>A0A146M130_LYGHE</name>
<sequence length="416" mass="46258">RGPLGNTVPAVTRRVQPSGSCQVFDSSFPLVRPISTSTVMSSSRISGVTNSRSLTSNSPVWILIFILGFYHSKADEDYNTKGLDCQAMSAPSGKCLPLEECMMHEDVKTALTDNTTLPYYFDYVHDKMACGFANGVKTLICCENDPIEIPPSVNMLIPPECGVQAISTSRIVGGKPVTEPGTYPWLAELMYNRSTGEQTWECGGVLVSAKHILTAAHCANPKGLVMHKARIGCLTLDNTGENYWQEHLVKTVREHKEYKPSTKKNDIAVAVLATKVAFTQYVHPICLPYQTELRKETFEKKHPFIAGWGRVSYDGATSERLLQVQLLVRNNDECQGIYKKWNRQITPKHLCAGEADGIHDTCRGDSGAPLMQPIGNYYYVIGLVSYGYYCAVKGYPSVNVRITEYIDWIAENIYDE</sequence>
<keyword evidence="4" id="KW-0378">Hydrolase</keyword>
<evidence type="ECO:0000256" key="8">
    <source>
        <dbReference type="ARBA" id="ARBA00052079"/>
    </source>
</evidence>
<dbReference type="PANTHER" id="PTHR24252">
    <property type="entry name" value="ACROSIN-RELATED"/>
    <property type="match status" value="1"/>
</dbReference>
<dbReference type="PANTHER" id="PTHR24252:SF7">
    <property type="entry name" value="HYALIN"/>
    <property type="match status" value="1"/>
</dbReference>
<dbReference type="EMBL" id="GDHC01005108">
    <property type="protein sequence ID" value="JAQ13521.1"/>
    <property type="molecule type" value="Transcribed_RNA"/>
</dbReference>
<evidence type="ECO:0000256" key="4">
    <source>
        <dbReference type="ARBA" id="ARBA00022801"/>
    </source>
</evidence>
<dbReference type="InterPro" id="IPR018114">
    <property type="entry name" value="TRYPSIN_HIS"/>
</dbReference>
<dbReference type="GO" id="GO:0004252">
    <property type="term" value="F:serine-type endopeptidase activity"/>
    <property type="evidence" value="ECO:0007669"/>
    <property type="project" value="InterPro"/>
</dbReference>
<dbReference type="InterPro" id="IPR043504">
    <property type="entry name" value="Peptidase_S1_PA_chymotrypsin"/>
</dbReference>
<dbReference type="Gene3D" id="2.40.10.10">
    <property type="entry name" value="Trypsin-like serine proteases"/>
    <property type="match status" value="1"/>
</dbReference>
<dbReference type="InterPro" id="IPR001254">
    <property type="entry name" value="Trypsin_dom"/>
</dbReference>
<dbReference type="Pfam" id="PF00089">
    <property type="entry name" value="Trypsin"/>
    <property type="match status" value="1"/>
</dbReference>
<dbReference type="PROSITE" id="PS50240">
    <property type="entry name" value="TRYPSIN_DOM"/>
    <property type="match status" value="1"/>
</dbReference>
<evidence type="ECO:0000256" key="2">
    <source>
        <dbReference type="ARBA" id="ARBA00022670"/>
    </source>
</evidence>
<dbReference type="InterPro" id="IPR001314">
    <property type="entry name" value="Peptidase_S1A"/>
</dbReference>
<dbReference type="AlphaFoldDB" id="A0A146M130"/>
<evidence type="ECO:0000256" key="7">
    <source>
        <dbReference type="ARBA" id="ARBA00023157"/>
    </source>
</evidence>
<keyword evidence="3" id="KW-0732">Signal</keyword>
<evidence type="ECO:0000256" key="6">
    <source>
        <dbReference type="ARBA" id="ARBA00022825"/>
    </source>
</evidence>
<keyword evidence="5" id="KW-0353">Hemolymph clotting</keyword>
<dbReference type="EC" id="3.4.21.84" evidence="9"/>
<keyword evidence="7" id="KW-1015">Disulfide bond</keyword>
<feature type="non-terminal residue" evidence="11">
    <location>
        <position position="1"/>
    </location>
</feature>
<protein>
    <recommendedName>
        <fullName evidence="9">limulus clotting factor C</fullName>
        <ecNumber evidence="9">3.4.21.84</ecNumber>
    </recommendedName>
</protein>
<evidence type="ECO:0000259" key="10">
    <source>
        <dbReference type="PROSITE" id="PS50240"/>
    </source>
</evidence>
<evidence type="ECO:0000256" key="3">
    <source>
        <dbReference type="ARBA" id="ARBA00022729"/>
    </source>
</evidence>
<evidence type="ECO:0000256" key="5">
    <source>
        <dbReference type="ARBA" id="ARBA00022820"/>
    </source>
</evidence>
<gene>
    <name evidence="11" type="primary">PCE_5</name>
    <name evidence="11" type="ORF">g.41078</name>
</gene>
<dbReference type="GO" id="GO:0006508">
    <property type="term" value="P:proteolysis"/>
    <property type="evidence" value="ECO:0007669"/>
    <property type="project" value="UniProtKB-KW"/>
</dbReference>
<evidence type="ECO:0000256" key="1">
    <source>
        <dbReference type="ARBA" id="ARBA00022659"/>
    </source>
</evidence>
<evidence type="ECO:0000256" key="9">
    <source>
        <dbReference type="ARBA" id="ARBA00066707"/>
    </source>
</evidence>
<keyword evidence="6" id="KW-0720">Serine protease</keyword>
<dbReference type="PRINTS" id="PR00722">
    <property type="entry name" value="CHYMOTRYPSIN"/>
</dbReference>
<evidence type="ECO:0000313" key="11">
    <source>
        <dbReference type="EMBL" id="JAQ13521.1"/>
    </source>
</evidence>
<keyword evidence="1" id="KW-0768">Sushi</keyword>
<keyword evidence="2" id="KW-0645">Protease</keyword>
<accession>A0A146M130</accession>
<dbReference type="SUPFAM" id="SSF50494">
    <property type="entry name" value="Trypsin-like serine proteases"/>
    <property type="match status" value="1"/>
</dbReference>
<dbReference type="FunFam" id="2.40.10.10:FF:000120">
    <property type="entry name" value="Putative serine protease"/>
    <property type="match status" value="1"/>
</dbReference>
<dbReference type="InterPro" id="IPR009003">
    <property type="entry name" value="Peptidase_S1_PA"/>
</dbReference>